<proteinExistence type="inferred from homology"/>
<accession>A0AAE6P139</accession>
<dbReference type="InterPro" id="IPR050118">
    <property type="entry name" value="Pur/Pyrimidine_PRTase"/>
</dbReference>
<evidence type="ECO:0000259" key="7">
    <source>
        <dbReference type="Pfam" id="PF09182"/>
    </source>
</evidence>
<dbReference type="EMBL" id="CP045562">
    <property type="protein sequence ID" value="QFX93071.1"/>
    <property type="molecule type" value="Genomic_DNA"/>
</dbReference>
<dbReference type="GO" id="GO:0045982">
    <property type="term" value="P:negative regulation of purine nucleobase metabolic process"/>
    <property type="evidence" value="ECO:0007669"/>
    <property type="project" value="InterPro"/>
</dbReference>
<dbReference type="SUPFAM" id="SSF46785">
    <property type="entry name" value="Winged helix' DNA-binding domain"/>
    <property type="match status" value="1"/>
</dbReference>
<dbReference type="PANTHER" id="PTHR43864">
    <property type="entry name" value="HYPOXANTHINE/GUANINE PHOSPHORIBOSYLTRANSFERASE"/>
    <property type="match status" value="1"/>
</dbReference>
<reference evidence="8 9" key="1">
    <citation type="submission" date="2019-10" db="EMBL/GenBank/DDBJ databases">
        <title>Genome sequencing of Lactobacillus fructivorans.</title>
        <authorList>
            <person name="Kim K."/>
        </authorList>
    </citation>
    <scope>NUCLEOTIDE SEQUENCE [LARGE SCALE GENOMIC DNA]</scope>
    <source>
        <strain evidence="8 9">LF543</strain>
    </source>
</reference>
<dbReference type="CDD" id="cd06223">
    <property type="entry name" value="PRTases_typeI"/>
    <property type="match status" value="1"/>
</dbReference>
<keyword evidence="3" id="KW-0238">DNA-binding</keyword>
<dbReference type="Pfam" id="PF09182">
    <property type="entry name" value="PuR_N"/>
    <property type="match status" value="1"/>
</dbReference>
<evidence type="ECO:0000256" key="1">
    <source>
        <dbReference type="ARBA" id="ARBA00011738"/>
    </source>
</evidence>
<evidence type="ECO:0000313" key="9">
    <source>
        <dbReference type="Proteomes" id="UP000327194"/>
    </source>
</evidence>
<dbReference type="PANTHER" id="PTHR43864:SF2">
    <property type="entry name" value="PUR OPERON REPRESSOR"/>
    <property type="match status" value="1"/>
</dbReference>
<dbReference type="InterPro" id="IPR015265">
    <property type="entry name" value="PuR_N"/>
</dbReference>
<dbReference type="Proteomes" id="UP000327194">
    <property type="component" value="Chromosome"/>
</dbReference>
<comment type="subunit">
    <text evidence="1">Homodimer.</text>
</comment>
<keyword evidence="2" id="KW-0805">Transcription regulation</keyword>
<dbReference type="KEGG" id="lfv:LF543_05780"/>
<dbReference type="Pfam" id="PF00156">
    <property type="entry name" value="Pribosyltran"/>
    <property type="match status" value="1"/>
</dbReference>
<dbReference type="Gene3D" id="3.40.50.2020">
    <property type="match status" value="1"/>
</dbReference>
<dbReference type="RefSeq" id="WP_010022855.1">
    <property type="nucleotide sequence ID" value="NZ_AZDS01000004.1"/>
</dbReference>
<dbReference type="SUPFAM" id="SSF53271">
    <property type="entry name" value="PRTase-like"/>
    <property type="match status" value="1"/>
</dbReference>
<evidence type="ECO:0000256" key="5">
    <source>
        <dbReference type="ARBA" id="ARBA00049656"/>
    </source>
</evidence>
<dbReference type="Gene3D" id="1.10.10.10">
    <property type="entry name" value="Winged helix-like DNA-binding domain superfamily/Winged helix DNA-binding domain"/>
    <property type="match status" value="1"/>
</dbReference>
<dbReference type="NCBIfam" id="TIGR01743">
    <property type="entry name" value="purR_Bsub"/>
    <property type="match status" value="1"/>
</dbReference>
<evidence type="ECO:0000313" key="8">
    <source>
        <dbReference type="EMBL" id="QFX93071.1"/>
    </source>
</evidence>
<evidence type="ECO:0000256" key="3">
    <source>
        <dbReference type="ARBA" id="ARBA00023125"/>
    </source>
</evidence>
<comment type="similarity">
    <text evidence="5">Belongs to the purine/pyrimidine phosphoribosyltransferase family. PurR subfamily.</text>
</comment>
<dbReference type="InterPro" id="IPR036390">
    <property type="entry name" value="WH_DNA-bd_sf"/>
</dbReference>
<evidence type="ECO:0000256" key="4">
    <source>
        <dbReference type="ARBA" id="ARBA00023163"/>
    </source>
</evidence>
<evidence type="ECO:0000259" key="6">
    <source>
        <dbReference type="Pfam" id="PF00156"/>
    </source>
</evidence>
<organism evidence="8 9">
    <name type="scientific">Fructilactobacillus fructivorans</name>
    <dbReference type="NCBI Taxonomy" id="1614"/>
    <lineage>
        <taxon>Bacteria</taxon>
        <taxon>Bacillati</taxon>
        <taxon>Bacillota</taxon>
        <taxon>Bacilli</taxon>
        <taxon>Lactobacillales</taxon>
        <taxon>Lactobacillaceae</taxon>
        <taxon>Fructilactobacillus</taxon>
    </lineage>
</organism>
<keyword evidence="4" id="KW-0804">Transcription</keyword>
<dbReference type="GO" id="GO:0045892">
    <property type="term" value="P:negative regulation of DNA-templated transcription"/>
    <property type="evidence" value="ECO:0007669"/>
    <property type="project" value="InterPro"/>
</dbReference>
<dbReference type="AlphaFoldDB" id="A0AAE6P139"/>
<gene>
    <name evidence="8" type="primary">purR</name>
    <name evidence="8" type="ORF">LF543_05780</name>
</gene>
<protein>
    <submittedName>
        <fullName evidence="8">Pur operon repressor</fullName>
    </submittedName>
</protein>
<feature type="domain" description="Bacterial purine repressor N-terminal" evidence="7">
    <location>
        <begin position="4"/>
        <end position="73"/>
    </location>
</feature>
<dbReference type="InterPro" id="IPR000836">
    <property type="entry name" value="PRTase_dom"/>
</dbReference>
<feature type="domain" description="Phosphoribosyltransferase" evidence="6">
    <location>
        <begin position="111"/>
        <end position="253"/>
    </location>
</feature>
<evidence type="ECO:0000256" key="2">
    <source>
        <dbReference type="ARBA" id="ARBA00023015"/>
    </source>
</evidence>
<name>A0AAE6P139_9LACO</name>
<dbReference type="InterPro" id="IPR010078">
    <property type="entry name" value="PurR_Bsub"/>
</dbReference>
<dbReference type="InterPro" id="IPR036388">
    <property type="entry name" value="WH-like_DNA-bd_sf"/>
</dbReference>
<dbReference type="InterPro" id="IPR029057">
    <property type="entry name" value="PRTase-like"/>
</dbReference>
<dbReference type="GO" id="GO:0003677">
    <property type="term" value="F:DNA binding"/>
    <property type="evidence" value="ECO:0007669"/>
    <property type="project" value="UniProtKB-KW"/>
</dbReference>
<sequence>MKFKRSERLVDMTNYLLNRPHTLVPLTFFAKRYNSAKSSISEDLGIVKQAFQQRGIGLVETVPGASGGAKFTPYILKEAADQFIGEVSDTLNDNDRYLPGGYVYMSDILGQPEKLKTIGRIIATQYLFQKVDAVLTVATRGIPVAEASATYLNVPLVIARHDSQITEGSTVSVNYVSASSQEVKRMTISKRSLQPGSNVLIVDDFLRGGGTISGLTSLIDEFDCHLVGSTVFVETDDPGHRRVTDFTSLLKMDIKDDQIEIKPGNYAQKIFGSTN</sequence>